<protein>
    <submittedName>
        <fullName evidence="2">Uncharacterized protein</fullName>
    </submittedName>
</protein>
<evidence type="ECO:0000313" key="3">
    <source>
        <dbReference type="Proteomes" id="UP001279734"/>
    </source>
</evidence>
<name>A0AAD3S2I4_NEPGR</name>
<sequence length="126" mass="13489">MAPPPPSLSQNLGITALSRRPQPPSYHLSSVAGLPHFPSHALRDISKTSDLLLPCAPATSFFPRRLATARSWGGINHRTNSPRVNAVSCKSLPVPQPNSRHLRGYSVSQETSSSLVAPLITLSAHP</sequence>
<dbReference type="Proteomes" id="UP001279734">
    <property type="component" value="Unassembled WGS sequence"/>
</dbReference>
<proteinExistence type="predicted"/>
<evidence type="ECO:0000313" key="2">
    <source>
        <dbReference type="EMBL" id="GMH03250.1"/>
    </source>
</evidence>
<evidence type="ECO:0000256" key="1">
    <source>
        <dbReference type="SAM" id="MobiDB-lite"/>
    </source>
</evidence>
<dbReference type="EMBL" id="BSYO01000004">
    <property type="protein sequence ID" value="GMH03250.1"/>
    <property type="molecule type" value="Genomic_DNA"/>
</dbReference>
<gene>
    <name evidence="2" type="ORF">Nepgr_005089</name>
</gene>
<comment type="caution">
    <text evidence="2">The sequence shown here is derived from an EMBL/GenBank/DDBJ whole genome shotgun (WGS) entry which is preliminary data.</text>
</comment>
<organism evidence="2 3">
    <name type="scientific">Nepenthes gracilis</name>
    <name type="common">Slender pitcher plant</name>
    <dbReference type="NCBI Taxonomy" id="150966"/>
    <lineage>
        <taxon>Eukaryota</taxon>
        <taxon>Viridiplantae</taxon>
        <taxon>Streptophyta</taxon>
        <taxon>Embryophyta</taxon>
        <taxon>Tracheophyta</taxon>
        <taxon>Spermatophyta</taxon>
        <taxon>Magnoliopsida</taxon>
        <taxon>eudicotyledons</taxon>
        <taxon>Gunneridae</taxon>
        <taxon>Pentapetalae</taxon>
        <taxon>Caryophyllales</taxon>
        <taxon>Nepenthaceae</taxon>
        <taxon>Nepenthes</taxon>
    </lineage>
</organism>
<reference evidence="2" key="1">
    <citation type="submission" date="2023-05" db="EMBL/GenBank/DDBJ databases">
        <title>Nepenthes gracilis genome sequencing.</title>
        <authorList>
            <person name="Fukushima K."/>
        </authorList>
    </citation>
    <scope>NUCLEOTIDE SEQUENCE</scope>
    <source>
        <strain evidence="2">SING2019-196</strain>
    </source>
</reference>
<accession>A0AAD3S2I4</accession>
<keyword evidence="3" id="KW-1185">Reference proteome</keyword>
<dbReference type="AlphaFoldDB" id="A0AAD3S2I4"/>
<feature type="region of interest" description="Disordered" evidence="1">
    <location>
        <begin position="1"/>
        <end position="27"/>
    </location>
</feature>